<feature type="transmembrane region" description="Helical" evidence="6">
    <location>
        <begin position="67"/>
        <end position="84"/>
    </location>
</feature>
<gene>
    <name evidence="7" type="ORF">IAA17_03635</name>
</gene>
<dbReference type="GO" id="GO:0051301">
    <property type="term" value="P:cell division"/>
    <property type="evidence" value="ECO:0007669"/>
    <property type="project" value="InterPro"/>
</dbReference>
<evidence type="ECO:0000256" key="6">
    <source>
        <dbReference type="SAM" id="Phobius"/>
    </source>
</evidence>
<feature type="transmembrane region" description="Helical" evidence="6">
    <location>
        <begin position="219"/>
        <end position="247"/>
    </location>
</feature>
<feature type="transmembrane region" description="Helical" evidence="6">
    <location>
        <begin position="372"/>
        <end position="393"/>
    </location>
</feature>
<protein>
    <submittedName>
        <fullName evidence="7">FtsW/RodA/SpoVE family cell cycle protein</fullName>
    </submittedName>
</protein>
<keyword evidence="4 6" id="KW-1133">Transmembrane helix</keyword>
<feature type="transmembrane region" description="Helical" evidence="6">
    <location>
        <begin position="405"/>
        <end position="429"/>
    </location>
</feature>
<evidence type="ECO:0000256" key="1">
    <source>
        <dbReference type="ARBA" id="ARBA00004141"/>
    </source>
</evidence>
<dbReference type="Pfam" id="PF01098">
    <property type="entry name" value="FTSW_RODA_SPOVE"/>
    <property type="match status" value="1"/>
</dbReference>
<feature type="transmembrane region" description="Helical" evidence="6">
    <location>
        <begin position="45"/>
        <end position="61"/>
    </location>
</feature>
<evidence type="ECO:0000256" key="4">
    <source>
        <dbReference type="ARBA" id="ARBA00022989"/>
    </source>
</evidence>
<comment type="subcellular location">
    <subcellularLocation>
        <location evidence="1">Membrane</location>
        <topology evidence="1">Multi-pass membrane protein</topology>
    </subcellularLocation>
</comment>
<feature type="transmembrane region" description="Helical" evidence="6">
    <location>
        <begin position="339"/>
        <end position="360"/>
    </location>
</feature>
<dbReference type="GO" id="GO:0032153">
    <property type="term" value="C:cell division site"/>
    <property type="evidence" value="ECO:0007669"/>
    <property type="project" value="TreeGrafter"/>
</dbReference>
<comment type="caution">
    <text evidence="7">The sequence shown here is derived from an EMBL/GenBank/DDBJ whole genome shotgun (WGS) entry which is preliminary data.</text>
</comment>
<organism evidence="7 8">
    <name type="scientific">Candidatus Lachnoclostridium stercorigallinarum</name>
    <dbReference type="NCBI Taxonomy" id="2838634"/>
    <lineage>
        <taxon>Bacteria</taxon>
        <taxon>Bacillati</taxon>
        <taxon>Bacillota</taxon>
        <taxon>Clostridia</taxon>
        <taxon>Lachnospirales</taxon>
        <taxon>Lachnospiraceae</taxon>
    </lineage>
</organism>
<reference evidence="7" key="1">
    <citation type="journal article" date="2021" name="PeerJ">
        <title>Extensive microbial diversity within the chicken gut microbiome revealed by metagenomics and culture.</title>
        <authorList>
            <person name="Gilroy R."/>
            <person name="Ravi A."/>
            <person name="Getino M."/>
            <person name="Pursley I."/>
            <person name="Horton D.L."/>
            <person name="Alikhan N.F."/>
            <person name="Baker D."/>
            <person name="Gharbi K."/>
            <person name="Hall N."/>
            <person name="Watson M."/>
            <person name="Adriaenssens E.M."/>
            <person name="Foster-Nyarko E."/>
            <person name="Jarju S."/>
            <person name="Secka A."/>
            <person name="Antonio M."/>
            <person name="Oren A."/>
            <person name="Chaudhuri R.R."/>
            <person name="La Ragione R."/>
            <person name="Hildebrand F."/>
            <person name="Pallen M.J."/>
        </authorList>
    </citation>
    <scope>NUCLEOTIDE SEQUENCE</scope>
    <source>
        <strain evidence="7">ChiBcec1-1093</strain>
    </source>
</reference>
<dbReference type="GO" id="GO:0015648">
    <property type="term" value="F:lipid-linked peptidoglycan transporter activity"/>
    <property type="evidence" value="ECO:0007669"/>
    <property type="project" value="TreeGrafter"/>
</dbReference>
<feature type="transmembrane region" description="Helical" evidence="6">
    <location>
        <begin position="12"/>
        <end position="29"/>
    </location>
</feature>
<reference evidence="7" key="2">
    <citation type="submission" date="2021-04" db="EMBL/GenBank/DDBJ databases">
        <authorList>
            <person name="Gilroy R."/>
        </authorList>
    </citation>
    <scope>NUCLEOTIDE SEQUENCE</scope>
    <source>
        <strain evidence="7">ChiBcec1-1093</strain>
    </source>
</reference>
<feature type="transmembrane region" description="Helical" evidence="6">
    <location>
        <begin position="120"/>
        <end position="139"/>
    </location>
</feature>
<dbReference type="PANTHER" id="PTHR30474:SF3">
    <property type="entry name" value="PEPTIDOGLYCAN GLYCOSYLTRANSFERASE RODA"/>
    <property type="match status" value="1"/>
</dbReference>
<evidence type="ECO:0000313" key="8">
    <source>
        <dbReference type="Proteomes" id="UP000824101"/>
    </source>
</evidence>
<dbReference type="EMBL" id="DXBC01000051">
    <property type="protein sequence ID" value="HIZ78857.1"/>
    <property type="molecule type" value="Genomic_DNA"/>
</dbReference>
<keyword evidence="2 6" id="KW-0812">Transmembrane</keyword>
<name>A0A9D2GH79_9FIRM</name>
<accession>A0A9D2GH79</accession>
<keyword evidence="5 6" id="KW-0472">Membrane</keyword>
<proteinExistence type="predicted"/>
<evidence type="ECO:0000313" key="7">
    <source>
        <dbReference type="EMBL" id="HIZ78857.1"/>
    </source>
</evidence>
<dbReference type="GO" id="GO:0005886">
    <property type="term" value="C:plasma membrane"/>
    <property type="evidence" value="ECO:0007669"/>
    <property type="project" value="TreeGrafter"/>
</dbReference>
<evidence type="ECO:0000256" key="2">
    <source>
        <dbReference type="ARBA" id="ARBA00022692"/>
    </source>
</evidence>
<evidence type="ECO:0000256" key="3">
    <source>
        <dbReference type="ARBA" id="ARBA00022960"/>
    </source>
</evidence>
<dbReference type="InterPro" id="IPR001182">
    <property type="entry name" value="FtsW/RodA"/>
</dbReference>
<feature type="transmembrane region" description="Helical" evidence="6">
    <location>
        <begin position="96"/>
        <end position="114"/>
    </location>
</feature>
<dbReference type="PANTHER" id="PTHR30474">
    <property type="entry name" value="CELL CYCLE PROTEIN"/>
    <property type="match status" value="1"/>
</dbReference>
<keyword evidence="3" id="KW-0133">Cell shape</keyword>
<dbReference type="GO" id="GO:0008360">
    <property type="term" value="P:regulation of cell shape"/>
    <property type="evidence" value="ECO:0007669"/>
    <property type="project" value="UniProtKB-KW"/>
</dbReference>
<sequence>MTTLILEGSKYAMIFLMIFYAYLNFRFFGEKYDIRKLKLCREQNAVMFLIHFLGFLSLYLNRREEEILVFYGAQVVFFGLYLVLSRLFYRNISRLLLNNMCMLLSVGFLMLARLDMERAVRQFAIVAVSAAVTWLIPFIIDRVWQLSKIPWVYGIGGLLLLAVVCVAGVTSYGAKMTLALGPVSFQPAEFVKISFVFFVATMFYRATDFKTAAVTTAVAAAHVLVLVLSRDLGNALIFFLTYLFMLFVATGNWFYLGTGLAAGCGASAAAYHLFPHVQRRVAAWLDPWSDVADKGYQIAQSLFAIGTGGWLGMGLDRGLPERIPVVEEDFMISAVAEELGGLFAVCLILICLGCFLQFMMIAVRMQAMFYKLIAFGLGCEYIVQVFLTVGGAVKFIPLTGVTLPLVSYGGSSVAGTFILFSVIQGLYILKRNEEEEDEEK</sequence>
<evidence type="ECO:0000256" key="5">
    <source>
        <dbReference type="ARBA" id="ARBA00023136"/>
    </source>
</evidence>
<dbReference type="AlphaFoldDB" id="A0A9D2GH79"/>
<feature type="transmembrane region" description="Helical" evidence="6">
    <location>
        <begin position="151"/>
        <end position="170"/>
    </location>
</feature>
<dbReference type="Proteomes" id="UP000824101">
    <property type="component" value="Unassembled WGS sequence"/>
</dbReference>